<evidence type="ECO:0000313" key="2">
    <source>
        <dbReference type="EMBL" id="GFR39568.1"/>
    </source>
</evidence>
<protein>
    <recommendedName>
        <fullName evidence="1">Integrase catalytic domain-containing protein</fullName>
    </recommendedName>
</protein>
<dbReference type="InterPro" id="IPR036397">
    <property type="entry name" value="RNaseH_sf"/>
</dbReference>
<dbReference type="GO" id="GO:0003676">
    <property type="term" value="F:nucleic acid binding"/>
    <property type="evidence" value="ECO:0007669"/>
    <property type="project" value="InterPro"/>
</dbReference>
<dbReference type="InterPro" id="IPR012337">
    <property type="entry name" value="RNaseH-like_sf"/>
</dbReference>
<proteinExistence type="predicted"/>
<dbReference type="Pfam" id="PF00665">
    <property type="entry name" value="rve"/>
    <property type="match status" value="1"/>
</dbReference>
<dbReference type="Pfam" id="PF13333">
    <property type="entry name" value="rve_2"/>
    <property type="match status" value="1"/>
</dbReference>
<dbReference type="NCBIfam" id="NF033516">
    <property type="entry name" value="transpos_IS3"/>
    <property type="match status" value="1"/>
</dbReference>
<dbReference type="EMBL" id="BMAQ01000059">
    <property type="protein sequence ID" value="GFR39568.1"/>
    <property type="molecule type" value="Genomic_DNA"/>
</dbReference>
<dbReference type="Gene3D" id="3.30.420.10">
    <property type="entry name" value="Ribonuclease H-like superfamily/Ribonuclease H"/>
    <property type="match status" value="1"/>
</dbReference>
<reference evidence="2" key="1">
    <citation type="submission" date="2020-08" db="EMBL/GenBank/DDBJ databases">
        <authorList>
            <person name="Uke A."/>
            <person name="Chhe C."/>
            <person name="Baramee S."/>
            <person name="Kosugi A."/>
        </authorList>
    </citation>
    <scope>NUCLEOTIDE SEQUENCE</scope>
    <source>
        <strain evidence="2">DA-C8</strain>
    </source>
</reference>
<organism evidence="2 3">
    <name type="scientific">Insulibacter thermoxylanivorax</name>
    <dbReference type="NCBI Taxonomy" id="2749268"/>
    <lineage>
        <taxon>Bacteria</taxon>
        <taxon>Bacillati</taxon>
        <taxon>Bacillota</taxon>
        <taxon>Bacilli</taxon>
        <taxon>Bacillales</taxon>
        <taxon>Paenibacillaceae</taxon>
        <taxon>Insulibacter</taxon>
    </lineage>
</organism>
<evidence type="ECO:0000313" key="3">
    <source>
        <dbReference type="Proteomes" id="UP000654993"/>
    </source>
</evidence>
<dbReference type="PANTHER" id="PTHR46889:SF4">
    <property type="entry name" value="TRANSPOSASE INSO FOR INSERTION SEQUENCE ELEMENT IS911B-RELATED"/>
    <property type="match status" value="1"/>
</dbReference>
<name>A0A916QHI6_9BACL</name>
<dbReference type="InterPro" id="IPR001584">
    <property type="entry name" value="Integrase_cat-core"/>
</dbReference>
<dbReference type="PROSITE" id="PS50994">
    <property type="entry name" value="INTEGRASE"/>
    <property type="match status" value="1"/>
</dbReference>
<accession>A0A916QHI6</accession>
<keyword evidence="3" id="KW-1185">Reference proteome</keyword>
<dbReference type="InterPro" id="IPR050900">
    <property type="entry name" value="Transposase_IS3/IS150/IS904"/>
</dbReference>
<sequence>MNRDFTAEKLNEKWLADVTELKYGNNEKMYLSAILDLKDNSIVSFAIGRRNNKRLVFDTFDLAVARYPDARPIFHSDRGFQYSSKEFKVRLDKAGMTQSMSRVGRCLDNGPMEAFWGTLKSEMYYLNEYHDYESLAKAIEQYIHFYNYERRQKRLSKLAPMSYRRQLLENIA</sequence>
<gene>
    <name evidence="2" type="ORF">PRECH8_28640</name>
</gene>
<dbReference type="AlphaFoldDB" id="A0A916QHI6"/>
<dbReference type="GO" id="GO:0015074">
    <property type="term" value="P:DNA integration"/>
    <property type="evidence" value="ECO:0007669"/>
    <property type="project" value="InterPro"/>
</dbReference>
<dbReference type="Proteomes" id="UP000654993">
    <property type="component" value="Unassembled WGS sequence"/>
</dbReference>
<evidence type="ECO:0000259" key="1">
    <source>
        <dbReference type="PROSITE" id="PS50994"/>
    </source>
</evidence>
<dbReference type="PANTHER" id="PTHR46889">
    <property type="entry name" value="TRANSPOSASE INSF FOR INSERTION SEQUENCE IS3B-RELATED"/>
    <property type="match status" value="1"/>
</dbReference>
<dbReference type="SUPFAM" id="SSF53098">
    <property type="entry name" value="Ribonuclease H-like"/>
    <property type="match status" value="1"/>
</dbReference>
<dbReference type="InterPro" id="IPR048020">
    <property type="entry name" value="Transpos_IS3"/>
</dbReference>
<reference evidence="2" key="2">
    <citation type="journal article" date="2021" name="Data Brief">
        <title>Draft genome sequence data of the facultative, thermophilic, xylanolytic bacterium Paenibacillus sp. strain DA-C8.</title>
        <authorList>
            <person name="Chhe C."/>
            <person name="Uke A."/>
            <person name="Baramee S."/>
            <person name="Ungkulpasvich U."/>
            <person name="Tachaapaikoon C."/>
            <person name="Pason P."/>
            <person name="Waeonukul R."/>
            <person name="Ratanakhanokchai K."/>
            <person name="Kosugi A."/>
        </authorList>
    </citation>
    <scope>NUCLEOTIDE SEQUENCE</scope>
    <source>
        <strain evidence="2">DA-C8</strain>
    </source>
</reference>
<comment type="caution">
    <text evidence="2">The sequence shown here is derived from an EMBL/GenBank/DDBJ whole genome shotgun (WGS) entry which is preliminary data.</text>
</comment>
<dbReference type="RefSeq" id="WP_242457601.1">
    <property type="nucleotide sequence ID" value="NZ_BMAQ01000059.1"/>
</dbReference>
<feature type="domain" description="Integrase catalytic" evidence="1">
    <location>
        <begin position="5"/>
        <end position="168"/>
    </location>
</feature>